<evidence type="ECO:0000256" key="1">
    <source>
        <dbReference type="SAM" id="MobiDB-lite"/>
    </source>
</evidence>
<feature type="region of interest" description="Disordered" evidence="1">
    <location>
        <begin position="1"/>
        <end position="35"/>
    </location>
</feature>
<keyword evidence="4" id="KW-1185">Reference proteome</keyword>
<accession>A0A835HCY8</accession>
<feature type="region of interest" description="Disordered" evidence="1">
    <location>
        <begin position="52"/>
        <end position="91"/>
    </location>
</feature>
<proteinExistence type="predicted"/>
<dbReference type="OrthoDB" id="1934648at2759"/>
<protein>
    <recommendedName>
        <fullName evidence="2">LTI65/LTI78 PGEED repeat domain-containing protein</fullName>
    </recommendedName>
</protein>
<dbReference type="InterPro" id="IPR057059">
    <property type="entry name" value="LTI65/LTI78_PGEED"/>
</dbReference>
<reference evidence="3 4" key="1">
    <citation type="submission" date="2020-10" db="EMBL/GenBank/DDBJ databases">
        <title>The Coptis chinensis genome and diversification of protoberbering-type alkaloids.</title>
        <authorList>
            <person name="Wang B."/>
            <person name="Shu S."/>
            <person name="Song C."/>
            <person name="Liu Y."/>
        </authorList>
    </citation>
    <scope>NUCLEOTIDE SEQUENCE [LARGE SCALE GENOMIC DNA]</scope>
    <source>
        <strain evidence="3">HL-2020</strain>
        <tissue evidence="3">Leaf</tissue>
    </source>
</reference>
<dbReference type="GO" id="GO:0009737">
    <property type="term" value="P:response to abscisic acid"/>
    <property type="evidence" value="ECO:0007669"/>
    <property type="project" value="InterPro"/>
</dbReference>
<dbReference type="AlphaFoldDB" id="A0A835HCY8"/>
<dbReference type="PANTHER" id="PTHR33836:SF1">
    <property type="entry name" value="LOW-TEMPERATURE-INDUCED 65 KDA PROTEIN-RELATED"/>
    <property type="match status" value="1"/>
</dbReference>
<sequence length="209" mass="21808">MAAFKLGYGSSSDSTSSTGAELNKGGENEPLYGKEAGAGSAVISKIPGTGMITQKNMDEGIGVDTNMGTGSHVDTGRGVGETNKGVASVKGRKLAMGQGVSDAFHKRNSKEEMDRENKPMGKVTESEKVVDQLGSSESEKGGHVSGNDSPGKGVVEKLKGAFTSWFGKVKGYIAEKLKPGEEDKALSSVILHSISRKVVVDKVMRKGNV</sequence>
<evidence type="ECO:0000313" key="4">
    <source>
        <dbReference type="Proteomes" id="UP000631114"/>
    </source>
</evidence>
<feature type="compositionally biased region" description="Basic and acidic residues" evidence="1">
    <location>
        <begin position="105"/>
        <end position="130"/>
    </location>
</feature>
<dbReference type="Proteomes" id="UP000631114">
    <property type="component" value="Unassembled WGS sequence"/>
</dbReference>
<comment type="caution">
    <text evidence="3">The sequence shown here is derived from an EMBL/GenBank/DDBJ whole genome shotgun (WGS) entry which is preliminary data.</text>
</comment>
<gene>
    <name evidence="3" type="ORF">IFM89_025717</name>
</gene>
<name>A0A835HCY8_9MAGN</name>
<evidence type="ECO:0000259" key="2">
    <source>
        <dbReference type="Pfam" id="PF23399"/>
    </source>
</evidence>
<feature type="region of interest" description="Disordered" evidence="1">
    <location>
        <begin position="105"/>
        <end position="153"/>
    </location>
</feature>
<dbReference type="GO" id="GO:0006950">
    <property type="term" value="P:response to stress"/>
    <property type="evidence" value="ECO:0007669"/>
    <property type="project" value="TreeGrafter"/>
</dbReference>
<dbReference type="EMBL" id="JADFTS010000007">
    <property type="protein sequence ID" value="KAF9598160.1"/>
    <property type="molecule type" value="Genomic_DNA"/>
</dbReference>
<dbReference type="InterPro" id="IPR037491">
    <property type="entry name" value="LTI78/LTI65"/>
</dbReference>
<evidence type="ECO:0000313" key="3">
    <source>
        <dbReference type="EMBL" id="KAF9598160.1"/>
    </source>
</evidence>
<dbReference type="PANTHER" id="PTHR33836">
    <property type="entry name" value="LOW-TEMPERATURE-INDUCED 65 KDA PROTEIN-RELATED"/>
    <property type="match status" value="1"/>
</dbReference>
<dbReference type="Pfam" id="PF23399">
    <property type="entry name" value="LTI65_PGEED"/>
    <property type="match status" value="1"/>
</dbReference>
<organism evidence="3 4">
    <name type="scientific">Coptis chinensis</name>
    <dbReference type="NCBI Taxonomy" id="261450"/>
    <lineage>
        <taxon>Eukaryota</taxon>
        <taxon>Viridiplantae</taxon>
        <taxon>Streptophyta</taxon>
        <taxon>Embryophyta</taxon>
        <taxon>Tracheophyta</taxon>
        <taxon>Spermatophyta</taxon>
        <taxon>Magnoliopsida</taxon>
        <taxon>Ranunculales</taxon>
        <taxon>Ranunculaceae</taxon>
        <taxon>Coptidoideae</taxon>
        <taxon>Coptis</taxon>
    </lineage>
</organism>
<feature type="domain" description="LTI65/LTI78 PGEED repeat" evidence="2">
    <location>
        <begin position="169"/>
        <end position="192"/>
    </location>
</feature>